<evidence type="ECO:0000313" key="2">
    <source>
        <dbReference type="EMBL" id="SDJ97495.1"/>
    </source>
</evidence>
<dbReference type="InterPro" id="IPR036291">
    <property type="entry name" value="NAD(P)-bd_dom_sf"/>
</dbReference>
<dbReference type="Pfam" id="PF01370">
    <property type="entry name" value="Epimerase"/>
    <property type="match status" value="1"/>
</dbReference>
<reference evidence="2 3" key="1">
    <citation type="submission" date="2016-10" db="EMBL/GenBank/DDBJ databases">
        <authorList>
            <person name="de Groot N.N."/>
        </authorList>
    </citation>
    <scope>NUCLEOTIDE SEQUENCE [LARGE SCALE GENOMIC DNA]</scope>
    <source>
        <strain evidence="2 3">CGMCC 1.6502</strain>
    </source>
</reference>
<gene>
    <name evidence="2" type="ORF">SAMN05216243_1391</name>
</gene>
<evidence type="ECO:0000313" key="3">
    <source>
        <dbReference type="Proteomes" id="UP000198694"/>
    </source>
</evidence>
<protein>
    <submittedName>
        <fullName evidence="2">Nucleoside-diphosphate-sugar epimerase</fullName>
    </submittedName>
</protein>
<proteinExistence type="predicted"/>
<keyword evidence="3" id="KW-1185">Reference proteome</keyword>
<sequence>MKKALVFGGTRFFGIHLVKGLLEKGFKVTVATRGNVEDPFGNDVNRVQVDRTDKQGLAYAFKNETWDVIYDQICFSPLDALHSIETFRGKTYKYVMTSSLSVYDMETASVPVKEEDFDPYNEKLVIAGGEELSYQEGKRQAEAVFFQKAPFPVTAVRFPIVLGENDYTGRLASYIKKVKYNQGIYLGNRQAAMNFIAEQEAGRFLAWLSRQHIDGPINACANGAITLEKLMEQIGDTTGSRVSYSSLDSDSPFNIPETWTMSNEKASSHGYSFSNLFEWLPELIRSVEKDV</sequence>
<dbReference type="AlphaFoldDB" id="A0A1G8Y5Q4"/>
<dbReference type="Proteomes" id="UP000198694">
    <property type="component" value="Unassembled WGS sequence"/>
</dbReference>
<dbReference type="Gene3D" id="3.40.50.720">
    <property type="entry name" value="NAD(P)-binding Rossmann-like Domain"/>
    <property type="match status" value="1"/>
</dbReference>
<dbReference type="InterPro" id="IPR001509">
    <property type="entry name" value="Epimerase_deHydtase"/>
</dbReference>
<dbReference type="STRING" id="407036.SAMN05216243_1391"/>
<accession>A0A1G8Y5Q4</accession>
<feature type="domain" description="NAD-dependent epimerase/dehydratase" evidence="1">
    <location>
        <begin position="4"/>
        <end position="87"/>
    </location>
</feature>
<dbReference type="OrthoDB" id="9809586at2"/>
<dbReference type="EMBL" id="FNFL01000002">
    <property type="protein sequence ID" value="SDJ97495.1"/>
    <property type="molecule type" value="Genomic_DNA"/>
</dbReference>
<organism evidence="2 3">
    <name type="scientific">Sediminibacillus albus</name>
    <dbReference type="NCBI Taxonomy" id="407036"/>
    <lineage>
        <taxon>Bacteria</taxon>
        <taxon>Bacillati</taxon>
        <taxon>Bacillota</taxon>
        <taxon>Bacilli</taxon>
        <taxon>Bacillales</taxon>
        <taxon>Bacillaceae</taxon>
        <taxon>Sediminibacillus</taxon>
    </lineage>
</organism>
<dbReference type="SUPFAM" id="SSF51735">
    <property type="entry name" value="NAD(P)-binding Rossmann-fold domains"/>
    <property type="match status" value="1"/>
</dbReference>
<dbReference type="RefSeq" id="WP_093212457.1">
    <property type="nucleotide sequence ID" value="NZ_FNFL01000002.1"/>
</dbReference>
<name>A0A1G8Y5Q4_9BACI</name>
<evidence type="ECO:0000259" key="1">
    <source>
        <dbReference type="Pfam" id="PF01370"/>
    </source>
</evidence>